<dbReference type="OrthoDB" id="454074at2"/>
<evidence type="ECO:0000313" key="4">
    <source>
        <dbReference type="Proteomes" id="UP000269154"/>
    </source>
</evidence>
<proteinExistence type="predicted"/>
<evidence type="ECO:0000259" key="2">
    <source>
        <dbReference type="Pfam" id="PF23771"/>
    </source>
</evidence>
<accession>A0A3N6P7G6</accession>
<feature type="domain" description="DUF2786" evidence="1">
    <location>
        <begin position="6"/>
        <end position="42"/>
    </location>
</feature>
<dbReference type="InterPro" id="IPR024498">
    <property type="entry name" value="DUF2786"/>
</dbReference>
<comment type="caution">
    <text evidence="3">The sequence shown here is derived from an EMBL/GenBank/DDBJ whole genome shotgun (WGS) entry which is preliminary data.</text>
</comment>
<gene>
    <name evidence="3" type="ORF">D5R40_18295</name>
</gene>
<dbReference type="Pfam" id="PF23771">
    <property type="entry name" value="DUF7168"/>
    <property type="match status" value="1"/>
</dbReference>
<dbReference type="AlphaFoldDB" id="A0A3N6P7G6"/>
<dbReference type="InterPro" id="IPR055592">
    <property type="entry name" value="DUF7168"/>
</dbReference>
<dbReference type="EMBL" id="RCBY01000107">
    <property type="protein sequence ID" value="RQH37941.1"/>
    <property type="molecule type" value="Genomic_DNA"/>
</dbReference>
<organism evidence="3 4">
    <name type="scientific">Okeania hirsuta</name>
    <dbReference type="NCBI Taxonomy" id="1458930"/>
    <lineage>
        <taxon>Bacteria</taxon>
        <taxon>Bacillati</taxon>
        <taxon>Cyanobacteriota</taxon>
        <taxon>Cyanophyceae</taxon>
        <taxon>Oscillatoriophycideae</taxon>
        <taxon>Oscillatoriales</taxon>
        <taxon>Microcoleaceae</taxon>
        <taxon>Okeania</taxon>
    </lineage>
</organism>
<evidence type="ECO:0000313" key="3">
    <source>
        <dbReference type="EMBL" id="RQH37941.1"/>
    </source>
</evidence>
<reference evidence="3 4" key="1">
    <citation type="journal article" date="2018" name="ACS Chem. Biol.">
        <title>Ketoreductase domain dysfunction expands chemodiversity: malyngamide biosynthesis in the cyanobacterium Okeania hirsuta.</title>
        <authorList>
            <person name="Moss N.A."/>
            <person name="Leao T."/>
            <person name="Rankin M."/>
            <person name="McCullough T.M."/>
            <person name="Qu P."/>
            <person name="Korobeynikov A."/>
            <person name="Smith J.L."/>
            <person name="Gerwick L."/>
            <person name="Gerwick W.H."/>
        </authorList>
    </citation>
    <scope>NUCLEOTIDE SEQUENCE [LARGE SCALE GENOMIC DNA]</scope>
    <source>
        <strain evidence="3 4">PAB10Feb10-1</strain>
    </source>
</reference>
<dbReference type="RefSeq" id="WP_124147614.1">
    <property type="nucleotide sequence ID" value="NZ_CAWOKI010000297.1"/>
</dbReference>
<protein>
    <submittedName>
        <fullName evidence="3">DUF2786 domain-containing protein</fullName>
    </submittedName>
</protein>
<evidence type="ECO:0000259" key="1">
    <source>
        <dbReference type="Pfam" id="PF10979"/>
    </source>
</evidence>
<name>A0A3N6P7G6_9CYAN</name>
<keyword evidence="4" id="KW-1185">Reference proteome</keyword>
<feature type="domain" description="DUF7168" evidence="2">
    <location>
        <begin position="56"/>
        <end position="165"/>
    </location>
</feature>
<sequence length="239" mass="26748">MVNKNLLEKISKLLALANSPNEHEAALAAEKAAELLAQHNLSVADLGKEKDEDITKGIIDRTGRYVTWKMWILAGIANANGCQAMRSTYSGEMRLVGTETNITVSKSLYEYLTAVVDSLVKQHRGKGRTFINAFRVGCATRLRQRLEQRRKSMEEKGIASSDDRNSASAMVVRSMFEKYSLAIQVYLKQEGVKCKVQKSTAVNNDLGFSFGYIAGEKINLNYLNHHLYKGKNHRTVNCK</sequence>
<dbReference type="Pfam" id="PF10979">
    <property type="entry name" value="DUF2786"/>
    <property type="match status" value="1"/>
</dbReference>
<dbReference type="Proteomes" id="UP000269154">
    <property type="component" value="Unassembled WGS sequence"/>
</dbReference>